<protein>
    <submittedName>
        <fullName evidence="1">Uncharacterized protein</fullName>
    </submittedName>
</protein>
<dbReference type="Proteomes" id="UP000265520">
    <property type="component" value="Unassembled WGS sequence"/>
</dbReference>
<evidence type="ECO:0000313" key="2">
    <source>
        <dbReference type="Proteomes" id="UP000265520"/>
    </source>
</evidence>
<comment type="caution">
    <text evidence="1">The sequence shown here is derived from an EMBL/GenBank/DDBJ whole genome shotgun (WGS) entry which is preliminary data.</text>
</comment>
<name>A0A392TDX6_9FABA</name>
<sequence length="49" mass="5395">VHRWFGVVSVVPVTLSSRCESFLKVYRKGKQGPKGVVACGGLDTMTREE</sequence>
<evidence type="ECO:0000313" key="1">
    <source>
        <dbReference type="EMBL" id="MCI59132.1"/>
    </source>
</evidence>
<keyword evidence="2" id="KW-1185">Reference proteome</keyword>
<reference evidence="1 2" key="1">
    <citation type="journal article" date="2018" name="Front. Plant Sci.">
        <title>Red Clover (Trifolium pratense) and Zigzag Clover (T. medium) - A Picture of Genomic Similarities and Differences.</title>
        <authorList>
            <person name="Dluhosova J."/>
            <person name="Istvanek J."/>
            <person name="Nedelnik J."/>
            <person name="Repkova J."/>
        </authorList>
    </citation>
    <scope>NUCLEOTIDE SEQUENCE [LARGE SCALE GENOMIC DNA]</scope>
    <source>
        <strain evidence="2">cv. 10/8</strain>
        <tissue evidence="1">Leaf</tissue>
    </source>
</reference>
<proteinExistence type="predicted"/>
<feature type="non-terminal residue" evidence="1">
    <location>
        <position position="1"/>
    </location>
</feature>
<dbReference type="EMBL" id="LXQA010557903">
    <property type="protein sequence ID" value="MCI59132.1"/>
    <property type="molecule type" value="Genomic_DNA"/>
</dbReference>
<organism evidence="1 2">
    <name type="scientific">Trifolium medium</name>
    <dbReference type="NCBI Taxonomy" id="97028"/>
    <lineage>
        <taxon>Eukaryota</taxon>
        <taxon>Viridiplantae</taxon>
        <taxon>Streptophyta</taxon>
        <taxon>Embryophyta</taxon>
        <taxon>Tracheophyta</taxon>
        <taxon>Spermatophyta</taxon>
        <taxon>Magnoliopsida</taxon>
        <taxon>eudicotyledons</taxon>
        <taxon>Gunneridae</taxon>
        <taxon>Pentapetalae</taxon>
        <taxon>rosids</taxon>
        <taxon>fabids</taxon>
        <taxon>Fabales</taxon>
        <taxon>Fabaceae</taxon>
        <taxon>Papilionoideae</taxon>
        <taxon>50 kb inversion clade</taxon>
        <taxon>NPAAA clade</taxon>
        <taxon>Hologalegina</taxon>
        <taxon>IRL clade</taxon>
        <taxon>Trifolieae</taxon>
        <taxon>Trifolium</taxon>
    </lineage>
</organism>
<dbReference type="AlphaFoldDB" id="A0A392TDX6"/>
<accession>A0A392TDX6</accession>